<proteinExistence type="predicted"/>
<dbReference type="GO" id="GO:1990189">
    <property type="term" value="F:protein N-terminal-serine acetyltransferase activity"/>
    <property type="evidence" value="ECO:0007669"/>
    <property type="project" value="TreeGrafter"/>
</dbReference>
<accession>A0A6J6C1V8</accession>
<dbReference type="InterPro" id="IPR016181">
    <property type="entry name" value="Acyl_CoA_acyltransferase"/>
</dbReference>
<gene>
    <name evidence="2" type="ORF">UFOPK1412_00883</name>
</gene>
<reference evidence="2" key="1">
    <citation type="submission" date="2020-05" db="EMBL/GenBank/DDBJ databases">
        <authorList>
            <person name="Chiriac C."/>
            <person name="Salcher M."/>
            <person name="Ghai R."/>
            <person name="Kavagutti S V."/>
        </authorList>
    </citation>
    <scope>NUCLEOTIDE SEQUENCE</scope>
</reference>
<name>A0A6J6C1V8_9ZZZZ</name>
<dbReference type="InterPro" id="IPR051908">
    <property type="entry name" value="Ribosomal_N-acetyltransferase"/>
</dbReference>
<dbReference type="PANTHER" id="PTHR43441">
    <property type="entry name" value="RIBOSOMAL-PROTEIN-SERINE ACETYLTRANSFERASE"/>
    <property type="match status" value="1"/>
</dbReference>
<dbReference type="PROSITE" id="PS51186">
    <property type="entry name" value="GNAT"/>
    <property type="match status" value="1"/>
</dbReference>
<organism evidence="2">
    <name type="scientific">freshwater metagenome</name>
    <dbReference type="NCBI Taxonomy" id="449393"/>
    <lineage>
        <taxon>unclassified sequences</taxon>
        <taxon>metagenomes</taxon>
        <taxon>ecological metagenomes</taxon>
    </lineage>
</organism>
<dbReference type="SUPFAM" id="SSF55729">
    <property type="entry name" value="Acyl-CoA N-acyltransferases (Nat)"/>
    <property type="match status" value="1"/>
</dbReference>
<evidence type="ECO:0000313" key="2">
    <source>
        <dbReference type="EMBL" id="CAB4545166.1"/>
    </source>
</evidence>
<dbReference type="PANTHER" id="PTHR43441:SF2">
    <property type="entry name" value="FAMILY ACETYLTRANSFERASE, PUTATIVE (AFU_ORTHOLOGUE AFUA_7G00850)-RELATED"/>
    <property type="match status" value="1"/>
</dbReference>
<dbReference type="Pfam" id="PF13302">
    <property type="entry name" value="Acetyltransf_3"/>
    <property type="match status" value="1"/>
</dbReference>
<dbReference type="GO" id="GO:0005737">
    <property type="term" value="C:cytoplasm"/>
    <property type="evidence" value="ECO:0007669"/>
    <property type="project" value="TreeGrafter"/>
</dbReference>
<sequence length="231" mass="26349">MPSPQSMRREVDTKVREVDTKVREVDTKVREVDTVLVHTCEMIWWPTEVPTLTHGLITLRAPNENDIPQLFEGAQDPIIPIFTRIPSNYSMANAEFYVRERSPNTFANQTELQLAVQYGNDDDAKFAGAFSFHSMDLREHVAEIGYWLTAPMRGKGIGVTATKLLTQFGFESIGFERIEAVVNVENIASRKLLENSGYSLEGIMRKKSRKEDGSQIDMVLYSAIRDEWSWN</sequence>
<feature type="domain" description="N-acetyltransferase" evidence="1">
    <location>
        <begin position="57"/>
        <end position="223"/>
    </location>
</feature>
<dbReference type="GO" id="GO:0008999">
    <property type="term" value="F:protein-N-terminal-alanine acetyltransferase activity"/>
    <property type="evidence" value="ECO:0007669"/>
    <property type="project" value="TreeGrafter"/>
</dbReference>
<evidence type="ECO:0000259" key="1">
    <source>
        <dbReference type="PROSITE" id="PS51186"/>
    </source>
</evidence>
<dbReference type="Gene3D" id="3.40.630.30">
    <property type="match status" value="1"/>
</dbReference>
<protein>
    <submittedName>
        <fullName evidence="2">Unannotated protein</fullName>
    </submittedName>
</protein>
<dbReference type="InterPro" id="IPR000182">
    <property type="entry name" value="GNAT_dom"/>
</dbReference>
<dbReference type="AlphaFoldDB" id="A0A6J6C1V8"/>
<dbReference type="EMBL" id="CAEZSI010000129">
    <property type="protein sequence ID" value="CAB4545166.1"/>
    <property type="molecule type" value="Genomic_DNA"/>
</dbReference>